<proteinExistence type="predicted"/>
<gene>
    <name evidence="1" type="ORF">HMPREF9088_1499</name>
</gene>
<name>E6LGK9_ENTI1</name>
<dbReference type="InterPro" id="IPR047909">
    <property type="entry name" value="SPJ_0845-like_N"/>
</dbReference>
<sequence>MGLKFQYDDTLDRRFDDFAILPDELTRTKKDEVDIERFLKTKDDDEEQKEEK</sequence>
<dbReference type="EMBL" id="AEPV01000064">
    <property type="protein sequence ID" value="EFU73620.1"/>
    <property type="molecule type" value="Genomic_DNA"/>
</dbReference>
<dbReference type="STRING" id="888064.HMPREF9088_1499"/>
<dbReference type="HOGENOM" id="CLU_199620_0_0_9"/>
<reference evidence="1 2" key="1">
    <citation type="submission" date="2010-12" db="EMBL/GenBank/DDBJ databases">
        <authorList>
            <person name="Muzny D."/>
            <person name="Qin X."/>
            <person name="Deng J."/>
            <person name="Jiang H."/>
            <person name="Liu Y."/>
            <person name="Qu J."/>
            <person name="Song X.-Z."/>
            <person name="Zhang L."/>
            <person name="Thornton R."/>
            <person name="Coyle M."/>
            <person name="Francisco L."/>
            <person name="Jackson L."/>
            <person name="Javaid M."/>
            <person name="Korchina V."/>
            <person name="Kovar C."/>
            <person name="Mata R."/>
            <person name="Mathew T."/>
            <person name="Ngo R."/>
            <person name="Nguyen L."/>
            <person name="Nguyen N."/>
            <person name="Okwuonu G."/>
            <person name="Ongeri F."/>
            <person name="Pham C."/>
            <person name="Simmons D."/>
            <person name="Wilczek-Boney K."/>
            <person name="Hale W."/>
            <person name="Jakkamsetti A."/>
            <person name="Pham P."/>
            <person name="Ruth R."/>
            <person name="San Lucas F."/>
            <person name="Warren J."/>
            <person name="Zhang J."/>
            <person name="Zhao Z."/>
            <person name="Zhou C."/>
            <person name="Zhu D."/>
            <person name="Lee S."/>
            <person name="Bess C."/>
            <person name="Blankenburg K."/>
            <person name="Forbes L."/>
            <person name="Fu Q."/>
            <person name="Gubbala S."/>
            <person name="Hirani K."/>
            <person name="Jayaseelan J.C."/>
            <person name="Lara F."/>
            <person name="Munidasa M."/>
            <person name="Palculict T."/>
            <person name="Patil S."/>
            <person name="Pu L.-L."/>
            <person name="Saada N."/>
            <person name="Tang L."/>
            <person name="Weissenberger G."/>
            <person name="Zhu Y."/>
            <person name="Hemphill L."/>
            <person name="Shang Y."/>
            <person name="Youmans B."/>
            <person name="Ayvaz T."/>
            <person name="Ross M."/>
            <person name="Santibanez J."/>
            <person name="Aqrawi P."/>
            <person name="Gross S."/>
            <person name="Joshi V."/>
            <person name="Fowler G."/>
            <person name="Nazareth L."/>
            <person name="Reid J."/>
            <person name="Worley K."/>
            <person name="Petrosino J."/>
            <person name="Highlander S."/>
            <person name="Gibbs R."/>
        </authorList>
    </citation>
    <scope>NUCLEOTIDE SEQUENCE [LARGE SCALE GENOMIC DNA]</scope>
    <source>
        <strain evidence="2">DSM 15952 / CCUG 50447 / LMG 22039 / TP 1.5</strain>
    </source>
</reference>
<accession>E6LGK9</accession>
<dbReference type="NCBIfam" id="NF040897">
    <property type="entry name" value="SPJ_0845_Nterm"/>
    <property type="match status" value="1"/>
</dbReference>
<organism evidence="1 2">
    <name type="scientific">Enterococcus italicus (strain DSM 15952 / CCUG 50447 / LMG 22039 / TP 1.5)</name>
    <dbReference type="NCBI Taxonomy" id="888064"/>
    <lineage>
        <taxon>Bacteria</taxon>
        <taxon>Bacillati</taxon>
        <taxon>Bacillota</taxon>
        <taxon>Bacilli</taxon>
        <taxon>Lactobacillales</taxon>
        <taxon>Enterococcaceae</taxon>
        <taxon>Enterococcus</taxon>
    </lineage>
</organism>
<dbReference type="Proteomes" id="UP000010296">
    <property type="component" value="Unassembled WGS sequence"/>
</dbReference>
<dbReference type="AlphaFoldDB" id="E6LGK9"/>
<comment type="caution">
    <text evidence="1">The sequence shown here is derived from an EMBL/GenBank/DDBJ whole genome shotgun (WGS) entry which is preliminary data.</text>
</comment>
<dbReference type="PATRIC" id="fig|888064.11.peg.2342"/>
<dbReference type="eggNOG" id="ENOG5030BYC">
    <property type="taxonomic scope" value="Bacteria"/>
</dbReference>
<protein>
    <submittedName>
        <fullName evidence="1">Uncharacterized protein</fullName>
    </submittedName>
</protein>
<keyword evidence="2" id="KW-1185">Reference proteome</keyword>
<evidence type="ECO:0000313" key="1">
    <source>
        <dbReference type="EMBL" id="EFU73620.1"/>
    </source>
</evidence>
<evidence type="ECO:0000313" key="2">
    <source>
        <dbReference type="Proteomes" id="UP000010296"/>
    </source>
</evidence>
<dbReference type="RefSeq" id="WP_007208512.1">
    <property type="nucleotide sequence ID" value="NZ_GL622241.1"/>
</dbReference>